<keyword evidence="4 7" id="KW-0812">Transmembrane</keyword>
<dbReference type="PANTHER" id="PTHR30250">
    <property type="entry name" value="PST FAMILY PREDICTED COLANIC ACID TRANSPORTER"/>
    <property type="match status" value="1"/>
</dbReference>
<evidence type="ECO:0000256" key="1">
    <source>
        <dbReference type="ARBA" id="ARBA00004651"/>
    </source>
</evidence>
<dbReference type="InterPro" id="IPR050833">
    <property type="entry name" value="Poly_Biosynth_Transport"/>
</dbReference>
<evidence type="ECO:0000313" key="8">
    <source>
        <dbReference type="EMBL" id="SCM59618.1"/>
    </source>
</evidence>
<comment type="subcellular location">
    <subcellularLocation>
        <location evidence="1">Cell membrane</location>
        <topology evidence="1">Multi-pass membrane protein</topology>
    </subcellularLocation>
</comment>
<name>A0A1G4GAT4_9BACT</name>
<dbReference type="Pfam" id="PF13440">
    <property type="entry name" value="Polysacc_synt_3"/>
    <property type="match status" value="1"/>
</dbReference>
<accession>A0A1G4GAT4</accession>
<comment type="similarity">
    <text evidence="2">Belongs to the polysaccharide synthase family.</text>
</comment>
<evidence type="ECO:0000256" key="3">
    <source>
        <dbReference type="ARBA" id="ARBA00022475"/>
    </source>
</evidence>
<feature type="transmembrane region" description="Helical" evidence="7">
    <location>
        <begin position="364"/>
        <end position="391"/>
    </location>
</feature>
<evidence type="ECO:0000256" key="6">
    <source>
        <dbReference type="ARBA" id="ARBA00023136"/>
    </source>
</evidence>
<evidence type="ECO:0000256" key="7">
    <source>
        <dbReference type="SAM" id="Phobius"/>
    </source>
</evidence>
<reference evidence="8 9" key="1">
    <citation type="submission" date="2016-08" db="EMBL/GenBank/DDBJ databases">
        <authorList>
            <person name="Seilhamer J.J."/>
        </authorList>
    </citation>
    <scope>NUCLEOTIDE SEQUENCE [LARGE SCALE GENOMIC DNA]</scope>
    <source>
        <strain evidence="8">ING2-E5A</strain>
    </source>
</reference>
<feature type="transmembrane region" description="Helical" evidence="7">
    <location>
        <begin position="149"/>
        <end position="169"/>
    </location>
</feature>
<dbReference type="STRING" id="1642646.ING2E5A_2823"/>
<proteinExistence type="inferred from homology"/>
<feature type="transmembrane region" description="Helical" evidence="7">
    <location>
        <begin position="119"/>
        <end position="137"/>
    </location>
</feature>
<evidence type="ECO:0000313" key="9">
    <source>
        <dbReference type="Proteomes" id="UP000178485"/>
    </source>
</evidence>
<dbReference type="Proteomes" id="UP000178485">
    <property type="component" value="Chromosome i"/>
</dbReference>
<protein>
    <submittedName>
        <fullName evidence="8">Putative membrane protein in cps region</fullName>
    </submittedName>
</protein>
<feature type="transmembrane region" description="Helical" evidence="7">
    <location>
        <begin position="81"/>
        <end position="107"/>
    </location>
</feature>
<keyword evidence="5 7" id="KW-1133">Transmembrane helix</keyword>
<feature type="transmembrane region" description="Helical" evidence="7">
    <location>
        <begin position="444"/>
        <end position="465"/>
    </location>
</feature>
<sequence length="483" mass="55636">MSSSLKKQAVSGVFWTFAQQFSVQIINFVVQIILARLLMPEMFGLIAMLSVFIAIGQTLMDSGMTSSLIRTKDPDQLDYSTVFMTNMLISVAVYLLVFLIASNIAAFYNQSILKDILRVYALSFVIRSFVAVHVAKLTKEMKFKTQMKLQIPSTIIAAIVGVTMAYKGFGVWSLVWLNLTQTIIFTIQSWIFIPWKPSLKFDKEKFRHHFNFGYKMTLSSLIDTIYKNIYNIIIGKFFSPTIAGFYNQADHIRNLPVTQMASVLEKVTYPFFSNISKREQLKSAYKKVMRLSFFISVPLMMYLIVVAKDLFFVLFGEKWLPAVPYFQILAVASIIRPLHSYNLNILKVKNKSELFLKLEVLKKIIGIIAIVISMPFGITALVCSYTIAYYVMIIPSMHYSGREISYKMKEQLTDCFKIFLIGFFSAIAIYFVNRYLEYLNVIPILSLFILGLLYSFIYILLILFFEKEIILIIKSIIIDFQKN</sequence>
<dbReference type="KEGG" id="pmuc:ING2E5A_2823"/>
<feature type="transmembrane region" description="Helical" evidence="7">
    <location>
        <begin position="291"/>
        <end position="315"/>
    </location>
</feature>
<evidence type="ECO:0000256" key="4">
    <source>
        <dbReference type="ARBA" id="ARBA00022692"/>
    </source>
</evidence>
<keyword evidence="6 7" id="KW-0472">Membrane</keyword>
<keyword evidence="9" id="KW-1185">Reference proteome</keyword>
<organism evidence="8 9">
    <name type="scientific">Petrimonas mucosa</name>
    <dbReference type="NCBI Taxonomy" id="1642646"/>
    <lineage>
        <taxon>Bacteria</taxon>
        <taxon>Pseudomonadati</taxon>
        <taxon>Bacteroidota</taxon>
        <taxon>Bacteroidia</taxon>
        <taxon>Bacteroidales</taxon>
        <taxon>Dysgonomonadaceae</taxon>
        <taxon>Petrimonas</taxon>
    </lineage>
</organism>
<dbReference type="AlphaFoldDB" id="A0A1G4GAT4"/>
<feature type="transmembrane region" description="Helical" evidence="7">
    <location>
        <begin position="412"/>
        <end position="432"/>
    </location>
</feature>
<feature type="transmembrane region" description="Helical" evidence="7">
    <location>
        <begin position="42"/>
        <end position="60"/>
    </location>
</feature>
<keyword evidence="3" id="KW-1003">Cell membrane</keyword>
<dbReference type="PANTHER" id="PTHR30250:SF10">
    <property type="entry name" value="LIPOPOLYSACCHARIDE BIOSYNTHESIS PROTEIN WZXC"/>
    <property type="match status" value="1"/>
</dbReference>
<dbReference type="EMBL" id="LT608328">
    <property type="protein sequence ID" value="SCM59618.1"/>
    <property type="molecule type" value="Genomic_DNA"/>
</dbReference>
<dbReference type="RefSeq" id="WP_071137879.1">
    <property type="nucleotide sequence ID" value="NZ_LT608328.1"/>
</dbReference>
<evidence type="ECO:0000256" key="5">
    <source>
        <dbReference type="ARBA" id="ARBA00022989"/>
    </source>
</evidence>
<gene>
    <name evidence="8" type="ORF">ING2E5A_2823</name>
</gene>
<dbReference type="GO" id="GO:0005886">
    <property type="term" value="C:plasma membrane"/>
    <property type="evidence" value="ECO:0007669"/>
    <property type="project" value="UniProtKB-SubCell"/>
</dbReference>
<evidence type="ECO:0000256" key="2">
    <source>
        <dbReference type="ARBA" id="ARBA00007430"/>
    </source>
</evidence>
<dbReference type="CDD" id="cd13127">
    <property type="entry name" value="MATE_tuaB_like"/>
    <property type="match status" value="1"/>
</dbReference>